<dbReference type="AlphaFoldDB" id="Q98QF5"/>
<dbReference type="RefSeq" id="WP_010925212.1">
    <property type="nucleotide sequence ID" value="NC_002771.1"/>
</dbReference>
<evidence type="ECO:0000256" key="4">
    <source>
        <dbReference type="ARBA" id="ARBA00022692"/>
    </source>
</evidence>
<dbReference type="GO" id="GO:0015833">
    <property type="term" value="P:peptide transport"/>
    <property type="evidence" value="ECO:0007669"/>
    <property type="project" value="UniProtKB-KW"/>
</dbReference>
<name>Q98QF5_MYCPU</name>
<organism evidence="13">
    <name type="scientific">Mycoplasmopsis pulmonis (strain UAB CTIP)</name>
    <name type="common">Mycoplasma pulmonis</name>
    <dbReference type="NCBI Taxonomy" id="272635"/>
    <lineage>
        <taxon>Bacteria</taxon>
        <taxon>Bacillati</taxon>
        <taxon>Mycoplasmatota</taxon>
        <taxon>Mycoplasmoidales</taxon>
        <taxon>Metamycoplasmataceae</taxon>
        <taxon>Mycoplasmopsis</taxon>
    </lineage>
</organism>
<proteinExistence type="inferred from homology"/>
<evidence type="ECO:0000256" key="2">
    <source>
        <dbReference type="ARBA" id="ARBA00022448"/>
    </source>
</evidence>
<keyword evidence="5" id="KW-0571">Peptide transport</keyword>
<dbReference type="STRING" id="272635.gene:17577011"/>
<feature type="domain" description="ABC transmembrane type-1" evidence="11">
    <location>
        <begin position="123"/>
        <end position="309"/>
    </location>
</feature>
<comment type="similarity">
    <text evidence="9">Belongs to the binding-protein-dependent transport system permease family. OppBC subfamily.</text>
</comment>
<dbReference type="Pfam" id="PF00528">
    <property type="entry name" value="BPD_transp_1"/>
    <property type="match status" value="1"/>
</dbReference>
<dbReference type="PANTHER" id="PTHR43386">
    <property type="entry name" value="OLIGOPEPTIDE TRANSPORT SYSTEM PERMEASE PROTEIN APPC"/>
    <property type="match status" value="1"/>
</dbReference>
<dbReference type="SUPFAM" id="SSF161098">
    <property type="entry name" value="MetI-like"/>
    <property type="match status" value="1"/>
</dbReference>
<dbReference type="Gene3D" id="1.10.3720.10">
    <property type="entry name" value="MetI-like"/>
    <property type="match status" value="1"/>
</dbReference>
<dbReference type="PIR" id="C90563">
    <property type="entry name" value="C90563"/>
</dbReference>
<evidence type="ECO:0000256" key="1">
    <source>
        <dbReference type="ARBA" id="ARBA00004651"/>
    </source>
</evidence>
<dbReference type="PANTHER" id="PTHR43386:SF24">
    <property type="entry name" value="OLIGOPEPTIDE TRANSPORT SYSTEM PERMEASE PROTEIN AMID"/>
    <property type="match status" value="1"/>
</dbReference>
<evidence type="ECO:0000313" key="13">
    <source>
        <dbReference type="Proteomes" id="UP000000528"/>
    </source>
</evidence>
<dbReference type="GO" id="GO:0015031">
    <property type="term" value="P:protein transport"/>
    <property type="evidence" value="ECO:0007669"/>
    <property type="project" value="UniProtKB-KW"/>
</dbReference>
<feature type="transmembrane region" description="Helical" evidence="10">
    <location>
        <begin position="61"/>
        <end position="82"/>
    </location>
</feature>
<dbReference type="EMBL" id="AL445564">
    <property type="protein sequence ID" value="CAC13584.1"/>
    <property type="molecule type" value="Genomic_DNA"/>
</dbReference>
<feature type="transmembrane region" description="Helical" evidence="10">
    <location>
        <begin position="160"/>
        <end position="179"/>
    </location>
</feature>
<dbReference type="Proteomes" id="UP000000528">
    <property type="component" value="Chromosome"/>
</dbReference>
<evidence type="ECO:0000256" key="5">
    <source>
        <dbReference type="ARBA" id="ARBA00022856"/>
    </source>
</evidence>
<gene>
    <name evidence="12" type="ordered locus">MYPU_4110</name>
</gene>
<dbReference type="BioCyc" id="MPUL272635:G1GT6-416-MONOMER"/>
<dbReference type="InterPro" id="IPR000515">
    <property type="entry name" value="MetI-like"/>
</dbReference>
<keyword evidence="7 10" id="KW-1133">Transmembrane helix</keyword>
<evidence type="ECO:0000256" key="6">
    <source>
        <dbReference type="ARBA" id="ARBA00022927"/>
    </source>
</evidence>
<sequence length="320" mass="35985">MQQKKLDDYFSEVARPNKFVQPFQYQGWKLMKNQANLADDLQFKSNISIYKEFINRFSRSFAGVFGVVIILFFIISAFIIPFTTGSPIELRPSQKNYDFFQEGFILGTDNQGRDLWAYLWHGLRFSLALACIVALIDITVATLIGILMGYFDKFDKVMTFIIKVISNVPTILVMILMTIVLRPSFGVLIFSMTVTGWTGLANQVRAQIKRARNFVWVSASRLLCTPGWKIILNFVPIIIPLIITNLVFTIPGAVLAETGLAFIGLSLPNVATLGNMINEGVPIITLYPRYVLIPATILILITSSVQLIGASTQDSLRRQR</sequence>
<reference evidence="12 13" key="1">
    <citation type="journal article" date="2001" name="Nucleic Acids Res.">
        <title>The complete genome sequence of the murine respiratory pathogen Mycoplasma pulmonis.</title>
        <authorList>
            <person name="Chambaud I."/>
            <person name="Heilig R."/>
            <person name="Ferris S."/>
            <person name="Barbe V."/>
            <person name="Samson D."/>
            <person name="Galisson F."/>
            <person name="Moszer I."/>
            <person name="Dybvig K."/>
            <person name="Wroblewski H."/>
            <person name="Viari A."/>
            <person name="Rocha E.P.C."/>
            <person name="Blanchard A."/>
        </authorList>
    </citation>
    <scope>NUCLEOTIDE SEQUENCE [LARGE SCALE GENOMIC DNA]</scope>
    <source>
        <strain evidence="12 13">UAB CTIP</strain>
    </source>
</reference>
<dbReference type="CDD" id="cd06261">
    <property type="entry name" value="TM_PBP2"/>
    <property type="match status" value="1"/>
</dbReference>
<dbReference type="HOGENOM" id="CLU_028518_1_0_14"/>
<dbReference type="GO" id="GO:0055085">
    <property type="term" value="P:transmembrane transport"/>
    <property type="evidence" value="ECO:0007669"/>
    <property type="project" value="InterPro"/>
</dbReference>
<keyword evidence="8 10" id="KW-0472">Membrane</keyword>
<dbReference type="InterPro" id="IPR035906">
    <property type="entry name" value="MetI-like_sf"/>
</dbReference>
<evidence type="ECO:0000256" key="9">
    <source>
        <dbReference type="ARBA" id="ARBA00024202"/>
    </source>
</evidence>
<dbReference type="eggNOG" id="COG1173">
    <property type="taxonomic scope" value="Bacteria"/>
</dbReference>
<feature type="transmembrane region" description="Helical" evidence="10">
    <location>
        <begin position="185"/>
        <end position="204"/>
    </location>
</feature>
<keyword evidence="13" id="KW-1185">Reference proteome</keyword>
<keyword evidence="6" id="KW-0653">Protein transport</keyword>
<evidence type="ECO:0000256" key="7">
    <source>
        <dbReference type="ARBA" id="ARBA00022989"/>
    </source>
</evidence>
<evidence type="ECO:0000256" key="10">
    <source>
        <dbReference type="RuleBase" id="RU363032"/>
    </source>
</evidence>
<dbReference type="GO" id="GO:0005886">
    <property type="term" value="C:plasma membrane"/>
    <property type="evidence" value="ECO:0007669"/>
    <property type="project" value="UniProtKB-SubCell"/>
</dbReference>
<feature type="transmembrane region" description="Helical" evidence="10">
    <location>
        <begin position="290"/>
        <end position="310"/>
    </location>
</feature>
<evidence type="ECO:0000256" key="3">
    <source>
        <dbReference type="ARBA" id="ARBA00022475"/>
    </source>
</evidence>
<feature type="transmembrane region" description="Helical" evidence="10">
    <location>
        <begin position="125"/>
        <end position="148"/>
    </location>
</feature>
<evidence type="ECO:0000256" key="8">
    <source>
        <dbReference type="ARBA" id="ARBA00023136"/>
    </source>
</evidence>
<keyword evidence="2 10" id="KW-0813">Transport</keyword>
<keyword evidence="4 10" id="KW-0812">Transmembrane</keyword>
<evidence type="ECO:0000313" key="12">
    <source>
        <dbReference type="EMBL" id="CAC13584.1"/>
    </source>
</evidence>
<dbReference type="InterPro" id="IPR050366">
    <property type="entry name" value="BP-dependent_transpt_permease"/>
</dbReference>
<dbReference type="KEGG" id="mpu:MYPU_4110"/>
<feature type="transmembrane region" description="Helical" evidence="10">
    <location>
        <begin position="230"/>
        <end position="254"/>
    </location>
</feature>
<accession>Q98QF5</accession>
<dbReference type="PROSITE" id="PS50928">
    <property type="entry name" value="ABC_TM1"/>
    <property type="match status" value="1"/>
</dbReference>
<protein>
    <submittedName>
        <fullName evidence="12">OLIGOPEPTIDE ABC TRANSPORTER SYSTEM PERMEASE PROTEIN OPPC</fullName>
    </submittedName>
</protein>
<comment type="subcellular location">
    <subcellularLocation>
        <location evidence="1 10">Cell membrane</location>
        <topology evidence="1 10">Multi-pass membrane protein</topology>
    </subcellularLocation>
</comment>
<keyword evidence="3" id="KW-1003">Cell membrane</keyword>
<evidence type="ECO:0000259" key="11">
    <source>
        <dbReference type="PROSITE" id="PS50928"/>
    </source>
</evidence>